<dbReference type="Proteomes" id="UP000789359">
    <property type="component" value="Unassembled WGS sequence"/>
</dbReference>
<reference evidence="1 2" key="1">
    <citation type="submission" date="2020-11" db="EMBL/GenBank/DDBJ databases">
        <authorList>
            <person name="Peeters C."/>
        </authorList>
    </citation>
    <scope>NUCLEOTIDE SEQUENCE [LARGE SCALE GENOMIC DNA]</scope>
    <source>
        <strain evidence="1 2">LMG 8286</strain>
    </source>
</reference>
<protein>
    <submittedName>
        <fullName evidence="1">Uncharacterized protein</fullName>
    </submittedName>
</protein>
<dbReference type="EMBL" id="CAJHOE010000001">
    <property type="protein sequence ID" value="CAD7287063.1"/>
    <property type="molecule type" value="Genomic_DNA"/>
</dbReference>
<organism evidence="1 2">
    <name type="scientific">Campylobacter suis</name>
    <dbReference type="NCBI Taxonomy" id="2790657"/>
    <lineage>
        <taxon>Bacteria</taxon>
        <taxon>Pseudomonadati</taxon>
        <taxon>Campylobacterota</taxon>
        <taxon>Epsilonproteobacteria</taxon>
        <taxon>Campylobacterales</taxon>
        <taxon>Campylobacteraceae</taxon>
        <taxon>Campylobacter</taxon>
    </lineage>
</organism>
<evidence type="ECO:0000313" key="2">
    <source>
        <dbReference type="Proteomes" id="UP000789359"/>
    </source>
</evidence>
<keyword evidence="2" id="KW-1185">Reference proteome</keyword>
<dbReference type="SUPFAM" id="SSF81901">
    <property type="entry name" value="HCP-like"/>
    <property type="match status" value="1"/>
</dbReference>
<evidence type="ECO:0000313" key="1">
    <source>
        <dbReference type="EMBL" id="CAD7287063.1"/>
    </source>
</evidence>
<accession>A0ABM8Q2I5</accession>
<comment type="caution">
    <text evidence="1">The sequence shown here is derived from an EMBL/GenBank/DDBJ whole genome shotgun (WGS) entry which is preliminary data.</text>
</comment>
<name>A0ABM8Q2I5_9BACT</name>
<dbReference type="InterPro" id="IPR011990">
    <property type="entry name" value="TPR-like_helical_dom_sf"/>
</dbReference>
<gene>
    <name evidence="1" type="ORF">LMG8286_00693</name>
</gene>
<dbReference type="RefSeq" id="WP_230056463.1">
    <property type="nucleotide sequence ID" value="NZ_CAJHOE010000001.1"/>
</dbReference>
<dbReference type="Gene3D" id="1.25.40.10">
    <property type="entry name" value="Tetratricopeptide repeat domain"/>
    <property type="match status" value="1"/>
</dbReference>
<proteinExistence type="predicted"/>
<sequence>MKKIIFFIATIFAFSFDIDDLDKGIHAVKNGNFEQGFEIFFAGCEAGDTLACEELGYMYINNEVSEKTDTRLVEIPSIQLGIRYLVKSCSLGYLNGCSSILDLAKEVQIPDEVLKATKDKYDELAVEFVEDLNATIGGQNQAK</sequence>